<keyword evidence="1" id="KW-0175">Coiled coil</keyword>
<reference evidence="4" key="1">
    <citation type="submission" date="2024-04" db="EMBL/GenBank/DDBJ databases">
        <title>Salinicola lusitanus LLJ914,a marine bacterium isolated from the Okinawa Trough.</title>
        <authorList>
            <person name="Li J."/>
        </authorList>
    </citation>
    <scope>NUCLEOTIDE SEQUENCE [LARGE SCALE GENOMIC DNA]</scope>
</reference>
<dbReference type="Gene3D" id="3.30.70.1820">
    <property type="entry name" value="L1 transposable element, RRM domain"/>
    <property type="match status" value="1"/>
</dbReference>
<dbReference type="InterPro" id="IPR004244">
    <property type="entry name" value="Transposase_22"/>
</dbReference>
<dbReference type="PANTHER" id="PTHR11505">
    <property type="entry name" value="L1 TRANSPOSABLE ELEMENT-RELATED"/>
    <property type="match status" value="1"/>
</dbReference>
<feature type="coiled-coil region" evidence="1">
    <location>
        <begin position="5"/>
        <end position="60"/>
    </location>
</feature>
<proteinExistence type="predicted"/>
<keyword evidence="4" id="KW-1185">Reference proteome</keyword>
<protein>
    <recommendedName>
        <fullName evidence="5">L1 transposable element RRM domain-containing protein</fullName>
    </recommendedName>
</protein>
<comment type="caution">
    <text evidence="3">The sequence shown here is derived from an EMBL/GenBank/DDBJ whole genome shotgun (WGS) entry which is preliminary data.</text>
</comment>
<sequence>MEQKFRENSGELKEQKANLAAAQERIAELEEWNMDANVSLQRVLAQTRNMQEKITDLEARSRRNNIRLFGLPEDIEKDSMVSYVDQLFKKELALPEDTQLHIQRAHRTPPFKTGGKNRTVVINFLTFETKEMILKKVWAKKIQVADKPIQFDHDYPAEIVQHRRSYAGIKKVLKENGIRFQTPYTKIRIFWKEGTRSYNNVNDAAQELKIKGLNVNLPEAEQSGGDESSTKATGWQRVDGGRSTLETGQRAREKLRDFRDSEDYRSS</sequence>
<gene>
    <name evidence="3" type="ORF">WMY93_001915</name>
</gene>
<dbReference type="AlphaFoldDB" id="A0AAW0PUU5"/>
<name>A0AAW0PUU5_9GOBI</name>
<evidence type="ECO:0000313" key="4">
    <source>
        <dbReference type="Proteomes" id="UP001460270"/>
    </source>
</evidence>
<feature type="region of interest" description="Disordered" evidence="2">
    <location>
        <begin position="219"/>
        <end position="267"/>
    </location>
</feature>
<accession>A0AAW0PUU5</accession>
<evidence type="ECO:0008006" key="5">
    <source>
        <dbReference type="Google" id="ProtNLM"/>
    </source>
</evidence>
<feature type="compositionally biased region" description="Basic and acidic residues" evidence="2">
    <location>
        <begin position="249"/>
        <end position="267"/>
    </location>
</feature>
<evidence type="ECO:0000256" key="1">
    <source>
        <dbReference type="SAM" id="Coils"/>
    </source>
</evidence>
<evidence type="ECO:0000256" key="2">
    <source>
        <dbReference type="SAM" id="MobiDB-lite"/>
    </source>
</evidence>
<evidence type="ECO:0000313" key="3">
    <source>
        <dbReference type="EMBL" id="KAK7938589.1"/>
    </source>
</evidence>
<dbReference type="EMBL" id="JBBPFD010000002">
    <property type="protein sequence ID" value="KAK7938589.1"/>
    <property type="molecule type" value="Genomic_DNA"/>
</dbReference>
<organism evidence="3 4">
    <name type="scientific">Mugilogobius chulae</name>
    <name type="common">yellowstripe goby</name>
    <dbReference type="NCBI Taxonomy" id="88201"/>
    <lineage>
        <taxon>Eukaryota</taxon>
        <taxon>Metazoa</taxon>
        <taxon>Chordata</taxon>
        <taxon>Craniata</taxon>
        <taxon>Vertebrata</taxon>
        <taxon>Euteleostomi</taxon>
        <taxon>Actinopterygii</taxon>
        <taxon>Neopterygii</taxon>
        <taxon>Teleostei</taxon>
        <taxon>Neoteleostei</taxon>
        <taxon>Acanthomorphata</taxon>
        <taxon>Gobiaria</taxon>
        <taxon>Gobiiformes</taxon>
        <taxon>Gobioidei</taxon>
        <taxon>Gobiidae</taxon>
        <taxon>Gobionellinae</taxon>
        <taxon>Mugilogobius</taxon>
    </lineage>
</organism>
<dbReference type="Proteomes" id="UP001460270">
    <property type="component" value="Unassembled WGS sequence"/>
</dbReference>